<feature type="domain" description="DUF5672" evidence="1">
    <location>
        <begin position="56"/>
        <end position="253"/>
    </location>
</feature>
<evidence type="ECO:0000259" key="1">
    <source>
        <dbReference type="Pfam" id="PF18922"/>
    </source>
</evidence>
<sequence length="278" mass="32539">MKKLGVLISFYKDNLSANEILSLKRCVSILGNHDLILFGPDNVDLNIYFKYVPEAKTHLVPSHCLKGADNYSKFLLSEDFYNFYKEYDFILLYQLDCYVFRDEFNHWVSQNYDFIGSPFFEDFERTTTNKLIGVGNGGFSLRSPIRILEVLENWEKKVTYKSIIKNKGIFEKKDKVRLILQKFISSCTGYKFHIPYIKLLNVPKDDLMIGLFFSKDLNLIRTPSPLEASKFAMETNCNYLYELNGKVLPFGCHAWEKYEPNFWKNFIFNESGDSLNIV</sequence>
<dbReference type="Pfam" id="PF18922">
    <property type="entry name" value="DUF5672"/>
    <property type="match status" value="1"/>
</dbReference>
<dbReference type="Proteomes" id="UP000588604">
    <property type="component" value="Unassembled WGS sequence"/>
</dbReference>
<evidence type="ECO:0000313" key="2">
    <source>
        <dbReference type="EMBL" id="MBB6327893.1"/>
    </source>
</evidence>
<dbReference type="RefSeq" id="WP_184496640.1">
    <property type="nucleotide sequence ID" value="NZ_JACIJO010000003.1"/>
</dbReference>
<organism evidence="2 3">
    <name type="scientific">Algoriphagus iocasae</name>
    <dbReference type="NCBI Taxonomy" id="1836499"/>
    <lineage>
        <taxon>Bacteria</taxon>
        <taxon>Pseudomonadati</taxon>
        <taxon>Bacteroidota</taxon>
        <taxon>Cytophagia</taxon>
        <taxon>Cytophagales</taxon>
        <taxon>Cyclobacteriaceae</taxon>
        <taxon>Algoriphagus</taxon>
    </lineage>
</organism>
<dbReference type="AlphaFoldDB" id="A0A841MLY1"/>
<protein>
    <recommendedName>
        <fullName evidence="1">DUF5672 domain-containing protein</fullName>
    </recommendedName>
</protein>
<proteinExistence type="predicted"/>
<dbReference type="InterPro" id="IPR043729">
    <property type="entry name" value="DUF5672"/>
</dbReference>
<keyword evidence="3" id="KW-1185">Reference proteome</keyword>
<gene>
    <name evidence="2" type="ORF">FHS59_003536</name>
</gene>
<name>A0A841MLY1_9BACT</name>
<accession>A0A841MLY1</accession>
<evidence type="ECO:0000313" key="3">
    <source>
        <dbReference type="Proteomes" id="UP000588604"/>
    </source>
</evidence>
<comment type="caution">
    <text evidence="2">The sequence shown here is derived from an EMBL/GenBank/DDBJ whole genome shotgun (WGS) entry which is preliminary data.</text>
</comment>
<dbReference type="EMBL" id="JACIJO010000003">
    <property type="protein sequence ID" value="MBB6327893.1"/>
    <property type="molecule type" value="Genomic_DNA"/>
</dbReference>
<reference evidence="2 3" key="1">
    <citation type="submission" date="2020-08" db="EMBL/GenBank/DDBJ databases">
        <title>Genomic Encyclopedia of Type Strains, Phase IV (KMG-IV): sequencing the most valuable type-strain genomes for metagenomic binning, comparative biology and taxonomic classification.</title>
        <authorList>
            <person name="Goeker M."/>
        </authorList>
    </citation>
    <scope>NUCLEOTIDE SEQUENCE [LARGE SCALE GENOMIC DNA]</scope>
    <source>
        <strain evidence="2 3">DSM 102044</strain>
    </source>
</reference>